<dbReference type="STRING" id="1447875.A0A2B7XYB8"/>
<feature type="transmembrane region" description="Helical" evidence="9">
    <location>
        <begin position="210"/>
        <end position="227"/>
    </location>
</feature>
<accession>A0A2B7XYB8</accession>
<evidence type="ECO:0000256" key="4">
    <source>
        <dbReference type="ARBA" id="ARBA00022723"/>
    </source>
</evidence>
<comment type="cofactor">
    <cofactor evidence="1 8">
        <name>heme</name>
        <dbReference type="ChEBI" id="CHEBI:30413"/>
    </cofactor>
</comment>
<dbReference type="AlphaFoldDB" id="A0A2B7XYB8"/>
<sequence>MSRISNYSHTGFRVPCHWLVFDGARLENCEHRSARYQEIRVQLLRAIKRAEQHGGRPYVVPDTAFQGQVMLPTQQLARWLSTQPESVLSSDAVRRERNGIDYLPAKADFRSSVQFMDKIVNQSLSRNLDLIQPEMYEEIRDAVDETMGMDNASWQEINLSQTMSVIISRTCTRVLFGLSLSRNHVYLCILRLFLIFMGASSLVIGQMPPWIIRPVIGVLLHIPTAVLKNLAGSYIRPFIEERFQTGESDKQDQEEKSFVAQSVQSADKSKLQFSGCITDYLVNQFLFLAFAAIATTSAAATNIFLDILSVESRFHLYETLRSEAAPTFESESDWTSARSVTRLTKMDSAIRESLRMNPLQCRGLLKKVMPNDGIILPDGSYLPQGTWVGLPMRAIHYDDKLYPNPQEYDPYRFSRLKKVVEMEGHNEIPTSSYFDAAQPSDKFFSFSYGRSVCPGRWFAVRLLKLMISYVVIHYDIKPLSRRPRNLSFGDASIPALSITILVRRRK</sequence>
<evidence type="ECO:0000256" key="9">
    <source>
        <dbReference type="SAM" id="Phobius"/>
    </source>
</evidence>
<dbReference type="InterPro" id="IPR036396">
    <property type="entry name" value="Cyt_P450_sf"/>
</dbReference>
<evidence type="ECO:0000313" key="10">
    <source>
        <dbReference type="EMBL" id="PGH13919.1"/>
    </source>
</evidence>
<dbReference type="CDD" id="cd11041">
    <property type="entry name" value="CYP503A1-like"/>
    <property type="match status" value="1"/>
</dbReference>
<dbReference type="OrthoDB" id="1844152at2759"/>
<dbReference type="PRINTS" id="PR00465">
    <property type="entry name" value="EP450IV"/>
</dbReference>
<evidence type="ECO:0000256" key="5">
    <source>
        <dbReference type="ARBA" id="ARBA00023002"/>
    </source>
</evidence>
<evidence type="ECO:0000256" key="1">
    <source>
        <dbReference type="ARBA" id="ARBA00001971"/>
    </source>
</evidence>
<dbReference type="Proteomes" id="UP000223968">
    <property type="component" value="Unassembled WGS sequence"/>
</dbReference>
<evidence type="ECO:0000256" key="3">
    <source>
        <dbReference type="ARBA" id="ARBA00022617"/>
    </source>
</evidence>
<dbReference type="SUPFAM" id="SSF48264">
    <property type="entry name" value="Cytochrome P450"/>
    <property type="match status" value="1"/>
</dbReference>
<reference evidence="10 11" key="1">
    <citation type="submission" date="2017-10" db="EMBL/GenBank/DDBJ databases">
        <title>Comparative genomics in systemic dimorphic fungi from Ajellomycetaceae.</title>
        <authorList>
            <person name="Munoz J.F."/>
            <person name="Mcewen J.G."/>
            <person name="Clay O.K."/>
            <person name="Cuomo C.A."/>
        </authorList>
    </citation>
    <scope>NUCLEOTIDE SEQUENCE [LARGE SCALE GENOMIC DNA]</scope>
    <source>
        <strain evidence="10 11">UAMH5409</strain>
    </source>
</reference>
<dbReference type="InterPro" id="IPR001128">
    <property type="entry name" value="Cyt_P450"/>
</dbReference>
<gene>
    <name evidence="10" type="ORF">AJ79_03334</name>
</gene>
<feature type="transmembrane region" description="Helical" evidence="9">
    <location>
        <begin position="285"/>
        <end position="305"/>
    </location>
</feature>
<dbReference type="GO" id="GO:0004497">
    <property type="term" value="F:monooxygenase activity"/>
    <property type="evidence" value="ECO:0007669"/>
    <property type="project" value="UniProtKB-KW"/>
</dbReference>
<evidence type="ECO:0008006" key="12">
    <source>
        <dbReference type="Google" id="ProtNLM"/>
    </source>
</evidence>
<keyword evidence="4 8" id="KW-0479">Metal-binding</keyword>
<keyword evidence="3 8" id="KW-0349">Heme</keyword>
<proteinExistence type="inferred from homology"/>
<comment type="similarity">
    <text evidence="2">Belongs to the cytochrome P450 family.</text>
</comment>
<dbReference type="InterPro" id="IPR002403">
    <property type="entry name" value="Cyt_P450_E_grp-IV"/>
</dbReference>
<keyword evidence="9" id="KW-0472">Membrane</keyword>
<dbReference type="EMBL" id="PDNB01000040">
    <property type="protein sequence ID" value="PGH13919.1"/>
    <property type="molecule type" value="Genomic_DNA"/>
</dbReference>
<dbReference type="PANTHER" id="PTHR46206">
    <property type="entry name" value="CYTOCHROME P450"/>
    <property type="match status" value="1"/>
</dbReference>
<keyword evidence="9" id="KW-1133">Transmembrane helix</keyword>
<keyword evidence="7" id="KW-0503">Monooxygenase</keyword>
<dbReference type="PANTHER" id="PTHR46206:SF1">
    <property type="entry name" value="P450, PUTATIVE (EUROFUNG)-RELATED"/>
    <property type="match status" value="1"/>
</dbReference>
<dbReference type="GO" id="GO:0016705">
    <property type="term" value="F:oxidoreductase activity, acting on paired donors, with incorporation or reduction of molecular oxygen"/>
    <property type="evidence" value="ECO:0007669"/>
    <property type="project" value="InterPro"/>
</dbReference>
<evidence type="ECO:0000313" key="11">
    <source>
        <dbReference type="Proteomes" id="UP000223968"/>
    </source>
</evidence>
<comment type="caution">
    <text evidence="10">The sequence shown here is derived from an EMBL/GenBank/DDBJ whole genome shotgun (WGS) entry which is preliminary data.</text>
</comment>
<organism evidence="10 11">
    <name type="scientific">Helicocarpus griseus UAMH5409</name>
    <dbReference type="NCBI Taxonomy" id="1447875"/>
    <lineage>
        <taxon>Eukaryota</taxon>
        <taxon>Fungi</taxon>
        <taxon>Dikarya</taxon>
        <taxon>Ascomycota</taxon>
        <taxon>Pezizomycotina</taxon>
        <taxon>Eurotiomycetes</taxon>
        <taxon>Eurotiomycetidae</taxon>
        <taxon>Onygenales</taxon>
        <taxon>Ajellomycetaceae</taxon>
        <taxon>Helicocarpus</taxon>
    </lineage>
</organism>
<evidence type="ECO:0000256" key="2">
    <source>
        <dbReference type="ARBA" id="ARBA00010617"/>
    </source>
</evidence>
<protein>
    <recommendedName>
        <fullName evidence="12">Cytochrome P450</fullName>
    </recommendedName>
</protein>
<dbReference type="GO" id="GO:0020037">
    <property type="term" value="F:heme binding"/>
    <property type="evidence" value="ECO:0007669"/>
    <property type="project" value="InterPro"/>
</dbReference>
<keyword evidence="11" id="KW-1185">Reference proteome</keyword>
<dbReference type="Pfam" id="PF00067">
    <property type="entry name" value="p450"/>
    <property type="match status" value="1"/>
</dbReference>
<name>A0A2B7XYB8_9EURO</name>
<keyword evidence="9" id="KW-0812">Transmembrane</keyword>
<dbReference type="GO" id="GO:0005506">
    <property type="term" value="F:iron ion binding"/>
    <property type="evidence" value="ECO:0007669"/>
    <property type="project" value="InterPro"/>
</dbReference>
<evidence type="ECO:0000256" key="7">
    <source>
        <dbReference type="ARBA" id="ARBA00023033"/>
    </source>
</evidence>
<dbReference type="Gene3D" id="1.10.630.10">
    <property type="entry name" value="Cytochrome P450"/>
    <property type="match status" value="1"/>
</dbReference>
<evidence type="ECO:0000256" key="8">
    <source>
        <dbReference type="PIRSR" id="PIRSR602403-1"/>
    </source>
</evidence>
<feature type="binding site" description="axial binding residue" evidence="8">
    <location>
        <position position="453"/>
    </location>
    <ligand>
        <name>heme</name>
        <dbReference type="ChEBI" id="CHEBI:30413"/>
    </ligand>
    <ligandPart>
        <name>Fe</name>
        <dbReference type="ChEBI" id="CHEBI:18248"/>
    </ligandPart>
</feature>
<feature type="transmembrane region" description="Helical" evidence="9">
    <location>
        <begin position="185"/>
        <end position="204"/>
    </location>
</feature>
<evidence type="ECO:0000256" key="6">
    <source>
        <dbReference type="ARBA" id="ARBA00023004"/>
    </source>
</evidence>
<keyword evidence="6 8" id="KW-0408">Iron</keyword>
<keyword evidence="5" id="KW-0560">Oxidoreductase</keyword>